<proteinExistence type="predicted"/>
<dbReference type="InterPro" id="IPR001387">
    <property type="entry name" value="Cro/C1-type_HTH"/>
</dbReference>
<dbReference type="InterPro" id="IPR050807">
    <property type="entry name" value="TransReg_Diox_bact_type"/>
</dbReference>
<protein>
    <submittedName>
        <fullName evidence="3">XRE family transcriptional regulator</fullName>
    </submittedName>
</protein>
<dbReference type="Pfam" id="PF01381">
    <property type="entry name" value="HTH_3"/>
    <property type="match status" value="1"/>
</dbReference>
<dbReference type="PROSITE" id="PS50943">
    <property type="entry name" value="HTH_CROC1"/>
    <property type="match status" value="1"/>
</dbReference>
<dbReference type="GO" id="GO:0003677">
    <property type="term" value="F:DNA binding"/>
    <property type="evidence" value="ECO:0007669"/>
    <property type="project" value="UniProtKB-KW"/>
</dbReference>
<comment type="caution">
    <text evidence="3">The sequence shown here is derived from an EMBL/GenBank/DDBJ whole genome shotgun (WGS) entry which is preliminary data.</text>
</comment>
<dbReference type="InterPro" id="IPR010982">
    <property type="entry name" value="Lambda_DNA-bd_dom_sf"/>
</dbReference>
<feature type="domain" description="HTH cro/C1-type" evidence="2">
    <location>
        <begin position="35"/>
        <end position="89"/>
    </location>
</feature>
<dbReference type="EMBL" id="RRAZ01000028">
    <property type="protein sequence ID" value="RRH72018.1"/>
    <property type="molecule type" value="Genomic_DNA"/>
</dbReference>
<dbReference type="CDD" id="cd00093">
    <property type="entry name" value="HTH_XRE"/>
    <property type="match status" value="1"/>
</dbReference>
<dbReference type="PANTHER" id="PTHR46797:SF1">
    <property type="entry name" value="METHYLPHOSPHONATE SYNTHASE"/>
    <property type="match status" value="1"/>
</dbReference>
<evidence type="ECO:0000259" key="2">
    <source>
        <dbReference type="PROSITE" id="PS50943"/>
    </source>
</evidence>
<gene>
    <name evidence="3" type="ORF">EG244_16010</name>
</gene>
<sequence>MRIKMHDMHQSVNSINARGAFASHMHMMHDLCMNLKHIRAARKMSQRELAALAGVDQSTIQRAETMHHTAKLDTYKLCAQVLGVTLEDIFAEDRDVAEIALVRAYRNADERGRRLLMKLAEEAAALPPEHDE</sequence>
<dbReference type="SUPFAM" id="SSF47413">
    <property type="entry name" value="lambda repressor-like DNA-binding domains"/>
    <property type="match status" value="1"/>
</dbReference>
<dbReference type="SMART" id="SM00530">
    <property type="entry name" value="HTH_XRE"/>
    <property type="match status" value="1"/>
</dbReference>
<keyword evidence="1" id="KW-0238">DNA-binding</keyword>
<dbReference type="Gene3D" id="1.10.260.40">
    <property type="entry name" value="lambda repressor-like DNA-binding domains"/>
    <property type="match status" value="1"/>
</dbReference>
<dbReference type="PANTHER" id="PTHR46797">
    <property type="entry name" value="HTH-TYPE TRANSCRIPTIONAL REGULATOR"/>
    <property type="match status" value="1"/>
</dbReference>
<dbReference type="GO" id="GO:0003700">
    <property type="term" value="F:DNA-binding transcription factor activity"/>
    <property type="evidence" value="ECO:0007669"/>
    <property type="project" value="TreeGrafter"/>
</dbReference>
<organism evidence="3 4">
    <name type="scientific">Falsigemmobacter faecalis</name>
    <dbReference type="NCBI Taxonomy" id="2488730"/>
    <lineage>
        <taxon>Bacteria</taxon>
        <taxon>Pseudomonadati</taxon>
        <taxon>Pseudomonadota</taxon>
        <taxon>Alphaproteobacteria</taxon>
        <taxon>Rhodobacterales</taxon>
        <taxon>Paracoccaceae</taxon>
        <taxon>Falsigemmobacter</taxon>
    </lineage>
</organism>
<dbReference type="Proteomes" id="UP000282125">
    <property type="component" value="Unassembled WGS sequence"/>
</dbReference>
<accession>A0A3P3DHG9</accession>
<dbReference type="GO" id="GO:0005829">
    <property type="term" value="C:cytosol"/>
    <property type="evidence" value="ECO:0007669"/>
    <property type="project" value="TreeGrafter"/>
</dbReference>
<evidence type="ECO:0000256" key="1">
    <source>
        <dbReference type="ARBA" id="ARBA00023125"/>
    </source>
</evidence>
<evidence type="ECO:0000313" key="3">
    <source>
        <dbReference type="EMBL" id="RRH72018.1"/>
    </source>
</evidence>
<reference evidence="3 4" key="1">
    <citation type="submission" date="2018-11" db="EMBL/GenBank/DDBJ databases">
        <title>Gemmobacter sp. nov., YIM 102744-1 draft genome.</title>
        <authorList>
            <person name="Li G."/>
            <person name="Jiang Y."/>
        </authorList>
    </citation>
    <scope>NUCLEOTIDE SEQUENCE [LARGE SCALE GENOMIC DNA]</scope>
    <source>
        <strain evidence="3 4">YIM 102744-1</strain>
    </source>
</reference>
<dbReference type="AlphaFoldDB" id="A0A3P3DHG9"/>
<name>A0A3P3DHG9_9RHOB</name>
<keyword evidence="4" id="KW-1185">Reference proteome</keyword>
<evidence type="ECO:0000313" key="4">
    <source>
        <dbReference type="Proteomes" id="UP000282125"/>
    </source>
</evidence>